<dbReference type="Proteomes" id="UP000078459">
    <property type="component" value="Unassembled WGS sequence"/>
</dbReference>
<sequence>MISKKGKFVLCTLLSAFYTSISFGQSQKKPNIILIMADDLGYETIGCNGNDDKLTPNIDALAKSGMLFENCHSMPLCTPSRVQLMTGKYNSRNYIGFGLLDPSQTTFAHAIKKQGYKTCIAGKWQLYGNDKQFELAGGLKGSMPQNSGFDNFLLWQVDELGSRYQDPTVYTDEKKSVTLKGKYGDEEFTSYIEKFIETNKDTSFMVYYPMCLTHDPFVPTPFSKDYKDFPSSSEKSNPNYYKDMLSYHDYLVGRIVKKVDELGLRDNTIIIYTGDNGTSPQIISNFRGGKVQGNKGQTNYRGTHVPLVVNWKNNIEAGSTNKSLIDFTDFFPTILNLTGTASKEADKLDGKSFYPQLKGNTNYQRNWIYTYYDPKWGKFTRKVFAQTLDWKLYETGEIFDLKNDREELKPLAKNIIKGKDLVTINMLQEAIIEKTRKQ</sequence>
<dbReference type="InterPro" id="IPR000917">
    <property type="entry name" value="Sulfatase_N"/>
</dbReference>
<dbReference type="GO" id="GO:0046872">
    <property type="term" value="F:metal ion binding"/>
    <property type="evidence" value="ECO:0007669"/>
    <property type="project" value="UniProtKB-KW"/>
</dbReference>
<evidence type="ECO:0000256" key="1">
    <source>
        <dbReference type="ARBA" id="ARBA00008779"/>
    </source>
</evidence>
<dbReference type="InterPro" id="IPR024607">
    <property type="entry name" value="Sulfatase_CS"/>
</dbReference>
<dbReference type="RefSeq" id="WP_068823735.1">
    <property type="nucleotide sequence ID" value="NZ_LWHJ01000031.1"/>
</dbReference>
<dbReference type="PANTHER" id="PTHR42693:SF53">
    <property type="entry name" value="ENDO-4-O-SULFATASE"/>
    <property type="match status" value="1"/>
</dbReference>
<dbReference type="SUPFAM" id="SSF53649">
    <property type="entry name" value="Alkaline phosphatase-like"/>
    <property type="match status" value="1"/>
</dbReference>
<dbReference type="PANTHER" id="PTHR42693">
    <property type="entry name" value="ARYLSULFATASE FAMILY MEMBER"/>
    <property type="match status" value="1"/>
</dbReference>
<evidence type="ECO:0000256" key="2">
    <source>
        <dbReference type="ARBA" id="ARBA00022723"/>
    </source>
</evidence>
<evidence type="ECO:0000259" key="5">
    <source>
        <dbReference type="Pfam" id="PF00884"/>
    </source>
</evidence>
<protein>
    <recommendedName>
        <fullName evidence="5">Sulfatase N-terminal domain-containing protein</fullName>
    </recommendedName>
</protein>
<evidence type="ECO:0000313" key="7">
    <source>
        <dbReference type="Proteomes" id="UP000078459"/>
    </source>
</evidence>
<dbReference type="EMBL" id="LWHJ01000031">
    <property type="protein sequence ID" value="OAQ38341.1"/>
    <property type="molecule type" value="Genomic_DNA"/>
</dbReference>
<evidence type="ECO:0000256" key="4">
    <source>
        <dbReference type="ARBA" id="ARBA00022837"/>
    </source>
</evidence>
<dbReference type="PROSITE" id="PS00523">
    <property type="entry name" value="SULFATASE_1"/>
    <property type="match status" value="1"/>
</dbReference>
<dbReference type="InterPro" id="IPR050738">
    <property type="entry name" value="Sulfatase"/>
</dbReference>
<proteinExistence type="inferred from homology"/>
<comment type="similarity">
    <text evidence="1">Belongs to the sulfatase family.</text>
</comment>
<accession>A0A179DBB4</accession>
<dbReference type="Gene3D" id="3.40.720.10">
    <property type="entry name" value="Alkaline Phosphatase, subunit A"/>
    <property type="match status" value="1"/>
</dbReference>
<reference evidence="6 7" key="1">
    <citation type="submission" date="2016-04" db="EMBL/GenBank/DDBJ databases">
        <authorList>
            <person name="Evans L.H."/>
            <person name="Alamgir A."/>
            <person name="Owens N."/>
            <person name="Weber N.D."/>
            <person name="Virtaneva K."/>
            <person name="Barbian K."/>
            <person name="Babar A."/>
            <person name="Rosenke K."/>
        </authorList>
    </citation>
    <scope>NUCLEOTIDE SEQUENCE [LARGE SCALE GENOMIC DNA]</scope>
    <source>
        <strain evidence="6 7">CCM 8644</strain>
    </source>
</reference>
<evidence type="ECO:0000256" key="3">
    <source>
        <dbReference type="ARBA" id="ARBA00022801"/>
    </source>
</evidence>
<keyword evidence="7" id="KW-1185">Reference proteome</keyword>
<reference evidence="6 7" key="2">
    <citation type="submission" date="2016-06" db="EMBL/GenBank/DDBJ databases">
        <title>Pedobacter psychrophilus sp. nov., isolated from Antarctic fragmentary rock.</title>
        <authorList>
            <person name="Svec P."/>
        </authorList>
    </citation>
    <scope>NUCLEOTIDE SEQUENCE [LARGE SCALE GENOMIC DNA]</scope>
    <source>
        <strain evidence="6 7">CCM 8644</strain>
    </source>
</reference>
<dbReference type="Pfam" id="PF00884">
    <property type="entry name" value="Sulfatase"/>
    <property type="match status" value="1"/>
</dbReference>
<feature type="domain" description="Sulfatase N-terminal" evidence="5">
    <location>
        <begin position="30"/>
        <end position="339"/>
    </location>
</feature>
<dbReference type="CDD" id="cd16151">
    <property type="entry name" value="sulfatase_like"/>
    <property type="match status" value="1"/>
</dbReference>
<evidence type="ECO:0000313" key="6">
    <source>
        <dbReference type="EMBL" id="OAQ38341.1"/>
    </source>
</evidence>
<gene>
    <name evidence="6" type="ORF">A5893_16180</name>
</gene>
<keyword evidence="3" id="KW-0378">Hydrolase</keyword>
<keyword evidence="2" id="KW-0479">Metal-binding</keyword>
<dbReference type="InterPro" id="IPR017850">
    <property type="entry name" value="Alkaline_phosphatase_core_sf"/>
</dbReference>
<organism evidence="6 7">
    <name type="scientific">Pedobacter psychrophilus</name>
    <dbReference type="NCBI Taxonomy" id="1826909"/>
    <lineage>
        <taxon>Bacteria</taxon>
        <taxon>Pseudomonadati</taxon>
        <taxon>Bacteroidota</taxon>
        <taxon>Sphingobacteriia</taxon>
        <taxon>Sphingobacteriales</taxon>
        <taxon>Sphingobacteriaceae</taxon>
        <taxon>Pedobacter</taxon>
    </lineage>
</organism>
<comment type="caution">
    <text evidence="6">The sequence shown here is derived from an EMBL/GenBank/DDBJ whole genome shotgun (WGS) entry which is preliminary data.</text>
</comment>
<name>A0A179DBB4_9SPHI</name>
<keyword evidence="4" id="KW-0106">Calcium</keyword>
<dbReference type="STRING" id="1826909.A5893_16180"/>
<dbReference type="AlphaFoldDB" id="A0A179DBB4"/>
<dbReference type="GO" id="GO:0004065">
    <property type="term" value="F:arylsulfatase activity"/>
    <property type="evidence" value="ECO:0007669"/>
    <property type="project" value="TreeGrafter"/>
</dbReference>